<name>A0A5J4JI28_9BACI</name>
<organism evidence="1 2">
    <name type="scientific">Weizmannia acidilactici</name>
    <dbReference type="NCBI Taxonomy" id="2607726"/>
    <lineage>
        <taxon>Bacteria</taxon>
        <taxon>Bacillati</taxon>
        <taxon>Bacillota</taxon>
        <taxon>Bacilli</taxon>
        <taxon>Bacillales</taxon>
        <taxon>Bacillaceae</taxon>
        <taxon>Heyndrickxia</taxon>
    </lineage>
</organism>
<dbReference type="AlphaFoldDB" id="A0A5J4JI28"/>
<accession>A0A5J4JI28</accession>
<evidence type="ECO:0000313" key="2">
    <source>
        <dbReference type="Proteomes" id="UP000391919"/>
    </source>
</evidence>
<reference evidence="1 2" key="1">
    <citation type="submission" date="2019-09" db="EMBL/GenBank/DDBJ databases">
        <title>Draft genome sequence of Bacillus sp. JC-7.</title>
        <authorList>
            <person name="Tanaka N."/>
            <person name="Shiwa Y."/>
            <person name="Fujita N."/>
            <person name="Tanasupawat S."/>
        </authorList>
    </citation>
    <scope>NUCLEOTIDE SEQUENCE [LARGE SCALE GENOMIC DNA]</scope>
    <source>
        <strain evidence="1 2">JC-7</strain>
    </source>
</reference>
<dbReference type="EMBL" id="BKZQ01000015">
    <property type="protein sequence ID" value="GER70107.1"/>
    <property type="molecule type" value="Genomic_DNA"/>
</dbReference>
<dbReference type="RefSeq" id="WP_151705938.1">
    <property type="nucleotide sequence ID" value="NZ_BKZQ01000015.1"/>
</dbReference>
<gene>
    <name evidence="1" type="primary">yfmQ</name>
    <name evidence="1" type="ORF">BpJC7_14100</name>
</gene>
<dbReference type="InterPro" id="IPR019723">
    <property type="entry name" value="Uncharacterised_YfmQ"/>
</dbReference>
<dbReference type="Pfam" id="PF10787">
    <property type="entry name" value="YfmQ"/>
    <property type="match status" value="1"/>
</dbReference>
<protein>
    <recommendedName>
        <fullName evidence="3">YfmQ</fullName>
    </recommendedName>
</protein>
<sequence>MATWAWVLGIFAIAIVKLLVSCPPTFVADWFVGKFEVHPKLDEENVTVNIDGKYLEGDEKRKVINEFNKAIFLEKYYVHPEKSGTPLIIDAKIGKKDARFMVYRHKDHIDVFKQDNKKTVAYSLYSESFQKNPVTI</sequence>
<dbReference type="Proteomes" id="UP000391919">
    <property type="component" value="Unassembled WGS sequence"/>
</dbReference>
<comment type="caution">
    <text evidence="1">The sequence shown here is derived from an EMBL/GenBank/DDBJ whole genome shotgun (WGS) entry which is preliminary data.</text>
</comment>
<evidence type="ECO:0000313" key="1">
    <source>
        <dbReference type="EMBL" id="GER70107.1"/>
    </source>
</evidence>
<keyword evidence="2" id="KW-1185">Reference proteome</keyword>
<evidence type="ECO:0008006" key="3">
    <source>
        <dbReference type="Google" id="ProtNLM"/>
    </source>
</evidence>
<proteinExistence type="predicted"/>